<proteinExistence type="predicted"/>
<organism evidence="1 2">
    <name type="scientific">Portunus trituberculatus</name>
    <name type="common">Swimming crab</name>
    <name type="synonym">Neptunus trituberculatus</name>
    <dbReference type="NCBI Taxonomy" id="210409"/>
    <lineage>
        <taxon>Eukaryota</taxon>
        <taxon>Metazoa</taxon>
        <taxon>Ecdysozoa</taxon>
        <taxon>Arthropoda</taxon>
        <taxon>Crustacea</taxon>
        <taxon>Multicrustacea</taxon>
        <taxon>Malacostraca</taxon>
        <taxon>Eumalacostraca</taxon>
        <taxon>Eucarida</taxon>
        <taxon>Decapoda</taxon>
        <taxon>Pleocyemata</taxon>
        <taxon>Brachyura</taxon>
        <taxon>Eubrachyura</taxon>
        <taxon>Portunoidea</taxon>
        <taxon>Portunidae</taxon>
        <taxon>Portuninae</taxon>
        <taxon>Portunus</taxon>
    </lineage>
</organism>
<keyword evidence="2" id="KW-1185">Reference proteome</keyword>
<comment type="caution">
    <text evidence="1">The sequence shown here is derived from an EMBL/GenBank/DDBJ whole genome shotgun (WGS) entry which is preliminary data.</text>
</comment>
<sequence length="147" mass="16389">MPNFLVLPSKKTSTKWLCLRTHQDSHLGAPLPPSTTHTPLASLLVPSAAFRLYCLSHCAGLAVGKCELFKSSEFYKKFYLDIYCLSEKQLRSLPRVFFSPALSLPLAGRLGWWETAILARYSALPHLNATQPPRKTNKRVSLGLPPP</sequence>
<dbReference type="EMBL" id="VSRR010003533">
    <property type="protein sequence ID" value="MPC36492.1"/>
    <property type="molecule type" value="Genomic_DNA"/>
</dbReference>
<accession>A0A5B7EQR4</accession>
<name>A0A5B7EQR4_PORTR</name>
<evidence type="ECO:0000313" key="1">
    <source>
        <dbReference type="EMBL" id="MPC36492.1"/>
    </source>
</evidence>
<dbReference type="AlphaFoldDB" id="A0A5B7EQR4"/>
<dbReference type="Proteomes" id="UP000324222">
    <property type="component" value="Unassembled WGS sequence"/>
</dbReference>
<reference evidence="1 2" key="1">
    <citation type="submission" date="2019-05" db="EMBL/GenBank/DDBJ databases">
        <title>Another draft genome of Portunus trituberculatus and its Hox gene families provides insights of decapod evolution.</title>
        <authorList>
            <person name="Jeong J.-H."/>
            <person name="Song I."/>
            <person name="Kim S."/>
            <person name="Choi T."/>
            <person name="Kim D."/>
            <person name="Ryu S."/>
            <person name="Kim W."/>
        </authorList>
    </citation>
    <scope>NUCLEOTIDE SEQUENCE [LARGE SCALE GENOMIC DNA]</scope>
    <source>
        <tissue evidence="1">Muscle</tissue>
    </source>
</reference>
<gene>
    <name evidence="1" type="ORF">E2C01_029952</name>
</gene>
<evidence type="ECO:0000313" key="2">
    <source>
        <dbReference type="Proteomes" id="UP000324222"/>
    </source>
</evidence>
<protein>
    <submittedName>
        <fullName evidence="1">Uncharacterized protein</fullName>
    </submittedName>
</protein>